<dbReference type="Gene3D" id="2.60.60.20">
    <property type="entry name" value="PLAT/LH2 domain"/>
    <property type="match status" value="1"/>
</dbReference>
<dbReference type="CDD" id="cd21669">
    <property type="entry name" value="SMP_SF"/>
    <property type="match status" value="1"/>
</dbReference>
<keyword evidence="7" id="KW-0812">Transmembrane</keyword>
<dbReference type="GO" id="GO:0008289">
    <property type="term" value="F:lipid binding"/>
    <property type="evidence" value="ECO:0007669"/>
    <property type="project" value="UniProtKB-KW"/>
</dbReference>
<dbReference type="PROSITE" id="PS51257">
    <property type="entry name" value="PROKAR_LIPOPROTEIN"/>
    <property type="match status" value="1"/>
</dbReference>
<dbReference type="AlphaFoldDB" id="M2WW95"/>
<evidence type="ECO:0000256" key="6">
    <source>
        <dbReference type="PROSITE-ProRule" id="PRU00152"/>
    </source>
</evidence>
<dbReference type="PANTHER" id="PTHR45761:SF1">
    <property type="entry name" value="EXTENDED SYNAPTOTAGMIN-LIKE PROTEIN 2, ISOFORM C"/>
    <property type="match status" value="1"/>
</dbReference>
<evidence type="ECO:0000259" key="9">
    <source>
        <dbReference type="PROSITE" id="PS50095"/>
    </source>
</evidence>
<proteinExistence type="predicted"/>
<sequence>MEKDVVWRSSFWLGFFSGIFTLAISCVLFFLLSKWNKRKKNVLSERKGPFNSLQYPLCENMESALWLNRIIGKLWEKLETTWSDLLMKELQQLAKKHQPQFLKDVMVTHLTLGRHAPELHNLKCFRTFSADTIVLDADMDWMARSSEVRVTATLLGIKPPLLSVRKINIHSKLRLELGLNDCSWGIESLKFSFVQQPKVYLEIVPLASGIDLMDIPAFRSWLYHLLTVKAFEKMLFPNKISVPIQPTSSRSFQSLTSHPGNSSSLLSFFYTLKDNASYPPGTDGVLTIRILSAQISISEDLFANYSEWNPSITIQLGRQVMTTHKSYRTNEPIFEEKFEFLITNQCKQWINIRLYHTPQGLFQMVNSLGQDILIGSGWLPLEVCKDAVDKNMDIWLPLIASRWSHSSSSSFQPHSIASVHVKYSYEKLWDPTALETTPKIENNLSNHIDFEESSIPQGWIQIHLLEAYQLHHMDNPDCFINDVRCLLEWGSHKASFTSLRNEICPVWNAFTEFPVCHIQEEYLTLTVMDQDPFAKEALLGRAYICIDHYGDIQPKEYWIPIDKNGIVHSDNTHSNGWLRLWLTFKATLQDESFYTWTRSGNYFVIQPDIDYWKKRLVSPFHTYHDSSRHTLSNNSIRLFRQLENLDWREAAQLVMRRTPLSLWRLANQSLNTIWHSTGVSSLVSVQNETGTTNLCTKPWMITFQTGDCWGAGTDASVWIQLFDENGNHTERLLFSNSDGSHFCRRGQDTFVISVPDSLQIPNKIRVGHQGSGLFPSWFLKRVVIQPASSVESWQREFVCNQWIIYSRRNGKDGMECIVNGM</sequence>
<dbReference type="CDD" id="cd00030">
    <property type="entry name" value="C2"/>
    <property type="match status" value="2"/>
</dbReference>
<dbReference type="SUPFAM" id="SSF49562">
    <property type="entry name" value="C2 domain (Calcium/lipid-binding domain, CaLB)"/>
    <property type="match status" value="2"/>
</dbReference>
<dbReference type="Pfam" id="PF00168">
    <property type="entry name" value="C2"/>
    <property type="match status" value="2"/>
</dbReference>
<dbReference type="SMART" id="SM00239">
    <property type="entry name" value="C2"/>
    <property type="match status" value="2"/>
</dbReference>
<dbReference type="EMBL" id="KB454522">
    <property type="protein sequence ID" value="EME28280.1"/>
    <property type="molecule type" value="Genomic_DNA"/>
</dbReference>
<keyword evidence="3" id="KW-0445">Lipid transport</keyword>
<dbReference type="Gene3D" id="2.60.40.150">
    <property type="entry name" value="C2 domain"/>
    <property type="match status" value="2"/>
</dbReference>
<dbReference type="KEGG" id="gsl:Gasu_42800"/>
<evidence type="ECO:0000256" key="3">
    <source>
        <dbReference type="ARBA" id="ARBA00023055"/>
    </source>
</evidence>
<dbReference type="RefSeq" id="XP_005704800.1">
    <property type="nucleotide sequence ID" value="XM_005704743.1"/>
</dbReference>
<dbReference type="PANTHER" id="PTHR45761">
    <property type="entry name" value="EXTENDED SYNAPTOTAGMIN-LIKE PROTEIN 2, ISOFORM C"/>
    <property type="match status" value="1"/>
</dbReference>
<name>M2WW95_GALSU</name>
<evidence type="ECO:0000256" key="1">
    <source>
        <dbReference type="ARBA" id="ARBA00004370"/>
    </source>
</evidence>
<protein>
    <recommendedName>
        <fullName evidence="13">C2 domain-containing protein</fullName>
    </recommendedName>
</protein>
<dbReference type="Pfam" id="PF01477">
    <property type="entry name" value="PLAT"/>
    <property type="match status" value="1"/>
</dbReference>
<dbReference type="OMA" id="CENMESA"/>
<accession>M2WW95</accession>
<dbReference type="InterPro" id="IPR001024">
    <property type="entry name" value="PLAT/LH2_dom"/>
</dbReference>
<evidence type="ECO:0000256" key="7">
    <source>
        <dbReference type="SAM" id="Phobius"/>
    </source>
</evidence>
<organism evidence="11 12">
    <name type="scientific">Galdieria sulphuraria</name>
    <name type="common">Red alga</name>
    <dbReference type="NCBI Taxonomy" id="130081"/>
    <lineage>
        <taxon>Eukaryota</taxon>
        <taxon>Rhodophyta</taxon>
        <taxon>Bangiophyceae</taxon>
        <taxon>Galdieriales</taxon>
        <taxon>Galdieriaceae</taxon>
        <taxon>Galdieria</taxon>
    </lineage>
</organism>
<dbReference type="InterPro" id="IPR031468">
    <property type="entry name" value="SMP_LBD"/>
</dbReference>
<evidence type="ECO:0000256" key="2">
    <source>
        <dbReference type="ARBA" id="ARBA00022448"/>
    </source>
</evidence>
<dbReference type="GO" id="GO:0006869">
    <property type="term" value="P:lipid transport"/>
    <property type="evidence" value="ECO:0007669"/>
    <property type="project" value="UniProtKB-KW"/>
</dbReference>
<dbReference type="Proteomes" id="UP000030680">
    <property type="component" value="Unassembled WGS sequence"/>
</dbReference>
<keyword evidence="7" id="KW-1133">Transmembrane helix</keyword>
<comment type="caution">
    <text evidence="6">Lacks conserved residue(s) required for the propagation of feature annotation.</text>
</comment>
<dbReference type="PROSITE" id="PS51847">
    <property type="entry name" value="SMP"/>
    <property type="match status" value="1"/>
</dbReference>
<dbReference type="SUPFAM" id="SSF49723">
    <property type="entry name" value="Lipase/lipooxygenase domain (PLAT/LH2 domain)"/>
    <property type="match status" value="1"/>
</dbReference>
<evidence type="ECO:0008006" key="13">
    <source>
        <dbReference type="Google" id="ProtNLM"/>
    </source>
</evidence>
<keyword evidence="12" id="KW-1185">Reference proteome</keyword>
<dbReference type="InterPro" id="IPR035892">
    <property type="entry name" value="C2_domain_sf"/>
</dbReference>
<evidence type="ECO:0000313" key="12">
    <source>
        <dbReference type="Proteomes" id="UP000030680"/>
    </source>
</evidence>
<dbReference type="PROSITE" id="PS50004">
    <property type="entry name" value="C2"/>
    <property type="match status" value="2"/>
</dbReference>
<keyword evidence="5 7" id="KW-0472">Membrane</keyword>
<feature type="transmembrane region" description="Helical" evidence="7">
    <location>
        <begin position="12"/>
        <end position="32"/>
    </location>
</feature>
<dbReference type="STRING" id="130081.M2WW95"/>
<evidence type="ECO:0000313" key="11">
    <source>
        <dbReference type="EMBL" id="EME28280.1"/>
    </source>
</evidence>
<evidence type="ECO:0000256" key="5">
    <source>
        <dbReference type="ARBA" id="ARBA00023136"/>
    </source>
</evidence>
<feature type="domain" description="C2" evidence="8">
    <location>
        <begin position="268"/>
        <end position="396"/>
    </location>
</feature>
<dbReference type="GO" id="GO:0016020">
    <property type="term" value="C:membrane"/>
    <property type="evidence" value="ECO:0007669"/>
    <property type="project" value="UniProtKB-SubCell"/>
</dbReference>
<dbReference type="OrthoDB" id="5322100at2759"/>
<feature type="domain" description="C2" evidence="8">
    <location>
        <begin position="440"/>
        <end position="559"/>
    </location>
</feature>
<dbReference type="InterPro" id="IPR036392">
    <property type="entry name" value="PLAT/LH2_dom_sf"/>
</dbReference>
<dbReference type="GeneID" id="17087133"/>
<feature type="domain" description="PLAT" evidence="9">
    <location>
        <begin position="697"/>
        <end position="817"/>
    </location>
</feature>
<dbReference type="InterPro" id="IPR000008">
    <property type="entry name" value="C2_dom"/>
</dbReference>
<evidence type="ECO:0000259" key="8">
    <source>
        <dbReference type="PROSITE" id="PS50004"/>
    </source>
</evidence>
<dbReference type="Gramene" id="EME28280">
    <property type="protein sequence ID" value="EME28280"/>
    <property type="gene ID" value="Gasu_42800"/>
</dbReference>
<gene>
    <name evidence="11" type="ORF">Gasu_42800</name>
</gene>
<comment type="subcellular location">
    <subcellularLocation>
        <location evidence="1">Membrane</location>
    </subcellularLocation>
</comment>
<evidence type="ECO:0000259" key="10">
    <source>
        <dbReference type="PROSITE" id="PS51847"/>
    </source>
</evidence>
<keyword evidence="2" id="KW-0813">Transport</keyword>
<feature type="domain" description="SMP-LTD" evidence="10">
    <location>
        <begin position="57"/>
        <end position="245"/>
    </location>
</feature>
<dbReference type="InterPro" id="IPR051634">
    <property type="entry name" value="Extended_Synaptotagmin"/>
</dbReference>
<reference evidence="12" key="1">
    <citation type="journal article" date="2013" name="Science">
        <title>Gene transfer from bacteria and archaea facilitated evolution of an extremophilic eukaryote.</title>
        <authorList>
            <person name="Schonknecht G."/>
            <person name="Chen W.H."/>
            <person name="Ternes C.M."/>
            <person name="Barbier G.G."/>
            <person name="Shrestha R.P."/>
            <person name="Stanke M."/>
            <person name="Brautigam A."/>
            <person name="Baker B.J."/>
            <person name="Banfield J.F."/>
            <person name="Garavito R.M."/>
            <person name="Carr K."/>
            <person name="Wilkerson C."/>
            <person name="Rensing S.A."/>
            <person name="Gagneul D."/>
            <person name="Dickenson N.E."/>
            <person name="Oesterhelt C."/>
            <person name="Lercher M.J."/>
            <person name="Weber A.P."/>
        </authorList>
    </citation>
    <scope>NUCLEOTIDE SEQUENCE [LARGE SCALE GENOMIC DNA]</scope>
    <source>
        <strain evidence="12">074W</strain>
    </source>
</reference>
<keyword evidence="4" id="KW-0446">Lipid-binding</keyword>
<dbReference type="PROSITE" id="PS50095">
    <property type="entry name" value="PLAT"/>
    <property type="match status" value="1"/>
</dbReference>
<evidence type="ECO:0000256" key="4">
    <source>
        <dbReference type="ARBA" id="ARBA00023121"/>
    </source>
</evidence>
<dbReference type="eggNOG" id="KOG1012">
    <property type="taxonomic scope" value="Eukaryota"/>
</dbReference>